<dbReference type="Proteomes" id="UP001159042">
    <property type="component" value="Unassembled WGS sequence"/>
</dbReference>
<feature type="compositionally biased region" description="Polar residues" evidence="1">
    <location>
        <begin position="112"/>
        <end position="130"/>
    </location>
</feature>
<feature type="compositionally biased region" description="Basic and acidic residues" evidence="1">
    <location>
        <begin position="67"/>
        <end position="81"/>
    </location>
</feature>
<comment type="caution">
    <text evidence="2">The sequence shown here is derived from an EMBL/GenBank/DDBJ whole genome shotgun (WGS) entry which is preliminary data.</text>
</comment>
<feature type="compositionally biased region" description="Basic residues" evidence="1">
    <location>
        <begin position="134"/>
        <end position="145"/>
    </location>
</feature>
<sequence>MSHGSIERRKKEEGREMRGANTASPISAIEDKLLRSSGGETEGGQESTPMDSTTWETQRTERRKQKKNEARTRKRREERQAKKERRLQGLQAPTATHPEAGSSTAPAPMDDQSGTSTTRDTVQDKGNQAPTKLRGPHARQARRERRREAKRQSFVLPTAPAAVREEGLGGPQGQPDPSTQAAERKRTRGEKTTPPERQRKKSKTD</sequence>
<dbReference type="AlphaFoldDB" id="A0AAV8VJ46"/>
<organism evidence="2 3">
    <name type="scientific">Exocentrus adspersus</name>
    <dbReference type="NCBI Taxonomy" id="1586481"/>
    <lineage>
        <taxon>Eukaryota</taxon>
        <taxon>Metazoa</taxon>
        <taxon>Ecdysozoa</taxon>
        <taxon>Arthropoda</taxon>
        <taxon>Hexapoda</taxon>
        <taxon>Insecta</taxon>
        <taxon>Pterygota</taxon>
        <taxon>Neoptera</taxon>
        <taxon>Endopterygota</taxon>
        <taxon>Coleoptera</taxon>
        <taxon>Polyphaga</taxon>
        <taxon>Cucujiformia</taxon>
        <taxon>Chrysomeloidea</taxon>
        <taxon>Cerambycidae</taxon>
        <taxon>Lamiinae</taxon>
        <taxon>Acanthocinini</taxon>
        <taxon>Exocentrus</taxon>
    </lineage>
</organism>
<evidence type="ECO:0000256" key="1">
    <source>
        <dbReference type="SAM" id="MobiDB-lite"/>
    </source>
</evidence>
<proteinExistence type="predicted"/>
<name>A0AAV8VJ46_9CUCU</name>
<keyword evidence="3" id="KW-1185">Reference proteome</keyword>
<feature type="region of interest" description="Disordered" evidence="1">
    <location>
        <begin position="1"/>
        <end position="205"/>
    </location>
</feature>
<dbReference type="EMBL" id="JANEYG010000076">
    <property type="protein sequence ID" value="KAJ8914253.1"/>
    <property type="molecule type" value="Genomic_DNA"/>
</dbReference>
<protein>
    <submittedName>
        <fullName evidence="2">Uncharacterized protein</fullName>
    </submittedName>
</protein>
<evidence type="ECO:0000313" key="3">
    <source>
        <dbReference type="Proteomes" id="UP001159042"/>
    </source>
</evidence>
<accession>A0AAV8VJ46</accession>
<reference evidence="2 3" key="1">
    <citation type="journal article" date="2023" name="Insect Mol. Biol.">
        <title>Genome sequencing provides insights into the evolution of gene families encoding plant cell wall-degrading enzymes in longhorned beetles.</title>
        <authorList>
            <person name="Shin N.R."/>
            <person name="Okamura Y."/>
            <person name="Kirsch R."/>
            <person name="Pauchet Y."/>
        </authorList>
    </citation>
    <scope>NUCLEOTIDE SEQUENCE [LARGE SCALE GENOMIC DNA]</scope>
    <source>
        <strain evidence="2">EAD_L_NR</strain>
    </source>
</reference>
<feature type="compositionally biased region" description="Basic and acidic residues" evidence="1">
    <location>
        <begin position="1"/>
        <end position="18"/>
    </location>
</feature>
<evidence type="ECO:0000313" key="2">
    <source>
        <dbReference type="EMBL" id="KAJ8914253.1"/>
    </source>
</evidence>
<feature type="compositionally biased region" description="Low complexity" evidence="1">
    <location>
        <begin position="36"/>
        <end position="48"/>
    </location>
</feature>
<gene>
    <name evidence="2" type="ORF">NQ315_003618</name>
</gene>
<feature type="compositionally biased region" description="Basic and acidic residues" evidence="1">
    <location>
        <begin position="189"/>
        <end position="205"/>
    </location>
</feature>